<keyword evidence="2" id="KW-0378">Hydrolase</keyword>
<proteinExistence type="predicted"/>
<dbReference type="SUPFAM" id="SSF52540">
    <property type="entry name" value="P-loop containing nucleoside triphosphate hydrolases"/>
    <property type="match status" value="1"/>
</dbReference>
<dbReference type="InterPro" id="IPR027417">
    <property type="entry name" value="P-loop_NTPase"/>
</dbReference>
<comment type="caution">
    <text evidence="2">The sequence shown here is derived from an EMBL/GenBank/DDBJ whole genome shotgun (WGS) entry which is preliminary data.</text>
</comment>
<dbReference type="GO" id="GO:0005525">
    <property type="term" value="F:GTP binding"/>
    <property type="evidence" value="ECO:0007669"/>
    <property type="project" value="InterPro"/>
</dbReference>
<reference evidence="2" key="1">
    <citation type="submission" date="2019-10" db="EMBL/GenBank/DDBJ databases">
        <authorList>
            <consortium name="DOE Joint Genome Institute"/>
            <person name="Kuo A."/>
            <person name="Miyauchi S."/>
            <person name="Kiss E."/>
            <person name="Drula E."/>
            <person name="Kohler A."/>
            <person name="Sanchez-Garcia M."/>
            <person name="Andreopoulos B."/>
            <person name="Barry K.W."/>
            <person name="Bonito G."/>
            <person name="Buee M."/>
            <person name="Carver A."/>
            <person name="Chen C."/>
            <person name="Cichocki N."/>
            <person name="Clum A."/>
            <person name="Culley D."/>
            <person name="Crous P.W."/>
            <person name="Fauchery L."/>
            <person name="Girlanda M."/>
            <person name="Hayes R."/>
            <person name="Keri Z."/>
            <person name="LaButti K."/>
            <person name="Lipzen A."/>
            <person name="Lombard V."/>
            <person name="Magnuson J."/>
            <person name="Maillard F."/>
            <person name="Morin E."/>
            <person name="Murat C."/>
            <person name="Nolan M."/>
            <person name="Ohm R."/>
            <person name="Pangilinan J."/>
            <person name="Pereira M."/>
            <person name="Perotto S."/>
            <person name="Peter M."/>
            <person name="Riley R."/>
            <person name="Sitrit Y."/>
            <person name="Stielow B."/>
            <person name="Szollosi G."/>
            <person name="Zifcakova L."/>
            <person name="Stursova M."/>
            <person name="Spatafora J.W."/>
            <person name="Tedersoo L."/>
            <person name="Vaario L.-M."/>
            <person name="Yamada A."/>
            <person name="Yan M."/>
            <person name="Wang P."/>
            <person name="Xu J."/>
            <person name="Bruns T."/>
            <person name="Baldrian P."/>
            <person name="Vilgalys R."/>
            <person name="Henrissat B."/>
            <person name="Grigoriev I.V."/>
            <person name="Hibbett D."/>
            <person name="Nagy L.G."/>
            <person name="Martin F.M."/>
        </authorList>
    </citation>
    <scope>NUCLEOTIDE SEQUENCE</scope>
    <source>
        <strain evidence="2">BED1</strain>
    </source>
</reference>
<dbReference type="Gene3D" id="3.40.50.300">
    <property type="entry name" value="P-loop containing nucleotide triphosphate hydrolases"/>
    <property type="match status" value="1"/>
</dbReference>
<dbReference type="AlphaFoldDB" id="A0AAD4BT41"/>
<keyword evidence="3" id="KW-1185">Reference proteome</keyword>
<gene>
    <name evidence="2" type="ORF">L210DRAFT_3450453</name>
</gene>
<evidence type="ECO:0000313" key="2">
    <source>
        <dbReference type="EMBL" id="KAF8438642.1"/>
    </source>
</evidence>
<dbReference type="Pfam" id="PF01926">
    <property type="entry name" value="MMR_HSR1"/>
    <property type="match status" value="1"/>
</dbReference>
<reference evidence="2" key="2">
    <citation type="journal article" date="2020" name="Nat. Commun.">
        <title>Large-scale genome sequencing of mycorrhizal fungi provides insights into the early evolution of symbiotic traits.</title>
        <authorList>
            <person name="Miyauchi S."/>
            <person name="Kiss E."/>
            <person name="Kuo A."/>
            <person name="Drula E."/>
            <person name="Kohler A."/>
            <person name="Sanchez-Garcia M."/>
            <person name="Morin E."/>
            <person name="Andreopoulos B."/>
            <person name="Barry K.W."/>
            <person name="Bonito G."/>
            <person name="Buee M."/>
            <person name="Carver A."/>
            <person name="Chen C."/>
            <person name="Cichocki N."/>
            <person name="Clum A."/>
            <person name="Culley D."/>
            <person name="Crous P.W."/>
            <person name="Fauchery L."/>
            <person name="Girlanda M."/>
            <person name="Hayes R.D."/>
            <person name="Keri Z."/>
            <person name="LaButti K."/>
            <person name="Lipzen A."/>
            <person name="Lombard V."/>
            <person name="Magnuson J."/>
            <person name="Maillard F."/>
            <person name="Murat C."/>
            <person name="Nolan M."/>
            <person name="Ohm R.A."/>
            <person name="Pangilinan J."/>
            <person name="Pereira M.F."/>
            <person name="Perotto S."/>
            <person name="Peter M."/>
            <person name="Pfister S."/>
            <person name="Riley R."/>
            <person name="Sitrit Y."/>
            <person name="Stielow J.B."/>
            <person name="Szollosi G."/>
            <person name="Zifcakova L."/>
            <person name="Stursova M."/>
            <person name="Spatafora J.W."/>
            <person name="Tedersoo L."/>
            <person name="Vaario L.M."/>
            <person name="Yamada A."/>
            <person name="Yan M."/>
            <person name="Wang P."/>
            <person name="Xu J."/>
            <person name="Bruns T."/>
            <person name="Baldrian P."/>
            <person name="Vilgalys R."/>
            <person name="Dunand C."/>
            <person name="Henrissat B."/>
            <person name="Grigoriev I.V."/>
            <person name="Hibbett D."/>
            <person name="Nagy L.G."/>
            <person name="Martin F.M."/>
        </authorList>
    </citation>
    <scope>NUCLEOTIDE SEQUENCE</scope>
    <source>
        <strain evidence="2">BED1</strain>
    </source>
</reference>
<evidence type="ECO:0000313" key="3">
    <source>
        <dbReference type="Proteomes" id="UP001194468"/>
    </source>
</evidence>
<accession>A0AAD4BT41</accession>
<dbReference type="InterPro" id="IPR006073">
    <property type="entry name" value="GTP-bd"/>
</dbReference>
<dbReference type="Proteomes" id="UP001194468">
    <property type="component" value="Unassembled WGS sequence"/>
</dbReference>
<dbReference type="GO" id="GO:0016787">
    <property type="term" value="F:hydrolase activity"/>
    <property type="evidence" value="ECO:0007669"/>
    <property type="project" value="UniProtKB-KW"/>
</dbReference>
<feature type="non-terminal residue" evidence="2">
    <location>
        <position position="136"/>
    </location>
</feature>
<dbReference type="CDD" id="cd00882">
    <property type="entry name" value="Ras_like_GTPase"/>
    <property type="match status" value="1"/>
</dbReference>
<feature type="domain" description="G" evidence="1">
    <location>
        <begin position="7"/>
        <end position="117"/>
    </location>
</feature>
<dbReference type="EMBL" id="WHUW01000016">
    <property type="protein sequence ID" value="KAF8438642.1"/>
    <property type="molecule type" value="Genomic_DNA"/>
</dbReference>
<evidence type="ECO:0000259" key="1">
    <source>
        <dbReference type="Pfam" id="PF01926"/>
    </source>
</evidence>
<sequence>MEAARHIVLFGECGVGKSSIINAIVGQSVAKTSNDVLGCTDENASYTVTLRPDTEIKINLWDTIGLDEGTAGRIPADQAKQRLKLFLQRRIEAPEAGIDLLLFCFRAGRPKIRHVRNYNLFHAAICRKKVPVAIVV</sequence>
<organism evidence="2 3">
    <name type="scientific">Boletus edulis BED1</name>
    <dbReference type="NCBI Taxonomy" id="1328754"/>
    <lineage>
        <taxon>Eukaryota</taxon>
        <taxon>Fungi</taxon>
        <taxon>Dikarya</taxon>
        <taxon>Basidiomycota</taxon>
        <taxon>Agaricomycotina</taxon>
        <taxon>Agaricomycetes</taxon>
        <taxon>Agaricomycetidae</taxon>
        <taxon>Boletales</taxon>
        <taxon>Boletineae</taxon>
        <taxon>Boletaceae</taxon>
        <taxon>Boletoideae</taxon>
        <taxon>Boletus</taxon>
    </lineage>
</organism>
<protein>
    <submittedName>
        <fullName evidence="2">P-loop containing nucleoside triphosphate hydrolase protein</fullName>
    </submittedName>
</protein>
<name>A0AAD4BT41_BOLED</name>